<dbReference type="PROSITE" id="PS51192">
    <property type="entry name" value="HELICASE_ATP_BIND_1"/>
    <property type="match status" value="1"/>
</dbReference>
<dbReference type="EMBL" id="JAENQP010000011">
    <property type="protein sequence ID" value="MBO3359936.1"/>
    <property type="molecule type" value="Genomic_DNA"/>
</dbReference>
<dbReference type="InterPro" id="IPR027417">
    <property type="entry name" value="P-loop_NTPase"/>
</dbReference>
<keyword evidence="2" id="KW-0547">Nucleotide-binding</keyword>
<dbReference type="SMART" id="SM00487">
    <property type="entry name" value="DEXDc"/>
    <property type="match status" value="1"/>
</dbReference>
<reference evidence="2" key="1">
    <citation type="submission" date="2020-12" db="EMBL/GenBank/DDBJ databases">
        <title>Comparative genomics of Clostridium perfringens reveals patterns of host-associated phylogenetic clades and virulence factors.</title>
        <authorList>
            <person name="Smith A.H."/>
            <person name="Geier R."/>
        </authorList>
    </citation>
    <scope>NUCLEOTIDE SEQUENCE</scope>
    <source>
        <strain evidence="2">CHD30677R</strain>
    </source>
</reference>
<keyword evidence="2" id="KW-0347">Helicase</keyword>
<keyword evidence="2" id="KW-0067">ATP-binding</keyword>
<dbReference type="RefSeq" id="WP_003479546.1">
    <property type="nucleotide sequence ID" value="NZ_CABPRN010000008.1"/>
</dbReference>
<dbReference type="Gene3D" id="3.40.50.300">
    <property type="entry name" value="P-loop containing nucleotide triphosphate hydrolases"/>
    <property type="match status" value="1"/>
</dbReference>
<organism evidence="2 3">
    <name type="scientific">Clostridium perfringens</name>
    <dbReference type="NCBI Taxonomy" id="1502"/>
    <lineage>
        <taxon>Bacteria</taxon>
        <taxon>Bacillati</taxon>
        <taxon>Bacillota</taxon>
        <taxon>Clostridia</taxon>
        <taxon>Eubacteriales</taxon>
        <taxon>Clostridiaceae</taxon>
        <taxon>Clostridium</taxon>
    </lineage>
</organism>
<dbReference type="Pfam" id="PF04851">
    <property type="entry name" value="ResIII"/>
    <property type="match status" value="1"/>
</dbReference>
<sequence length="478" mass="55246">MSKHNTSITIDELKILIDELRGAKDKIESKIYLDEFMSKIDSLGTKKVIQEEPEDIEPENIELLQDQKTLNELWNEKQYKIKQGINLVIAPCGSGKTYFTFNTLIKEEKLENIVYLCDTRNLKNAVLLDETYHPYCRFYSKDDINNIVNGKTTVFGESIGENKITVMTYAQFGMIAEKHSETFENVKMIICDEAHQAIDYQRKFDKDDERIYRSAVIKINKISEKAKVVLLTATPDIIKFDNITNIFDFSNEQNIKRLRENKVITYTSGKEIKRVVTEFKKLTDQKKVKMLIYTDRIKTVNEIVKGCHDVGLKAVGLWSLNNKDNAMSTYQLETLNSVVSKGLIPDELDILVINASLQTGVNIKNNDIDWVLVNSINKVTQIQARSRVRKDIDKLYIKSEETEESIEKKIILEDKWLNTSLTTVDKNKLCEELGFYDEKDRLLKWKAISKLLIGQGYIIKDLRKRIEGKQVRVSTITI</sequence>
<dbReference type="InterPro" id="IPR006935">
    <property type="entry name" value="Helicase/UvrB_N"/>
</dbReference>
<protein>
    <submittedName>
        <fullName evidence="2">DEAD/DEAH box helicase family protein</fullName>
    </submittedName>
</protein>
<accession>A0AAW4J7E5</accession>
<evidence type="ECO:0000313" key="2">
    <source>
        <dbReference type="EMBL" id="MBO3359936.1"/>
    </source>
</evidence>
<dbReference type="GO" id="GO:0016787">
    <property type="term" value="F:hydrolase activity"/>
    <property type="evidence" value="ECO:0007669"/>
    <property type="project" value="InterPro"/>
</dbReference>
<dbReference type="GO" id="GO:0004386">
    <property type="term" value="F:helicase activity"/>
    <property type="evidence" value="ECO:0007669"/>
    <property type="project" value="UniProtKB-KW"/>
</dbReference>
<evidence type="ECO:0000313" key="3">
    <source>
        <dbReference type="Proteomes" id="UP000668068"/>
    </source>
</evidence>
<keyword evidence="2" id="KW-0378">Hydrolase</keyword>
<dbReference type="GO" id="GO:0005524">
    <property type="term" value="F:ATP binding"/>
    <property type="evidence" value="ECO:0007669"/>
    <property type="project" value="InterPro"/>
</dbReference>
<comment type="caution">
    <text evidence="2">The sequence shown here is derived from an EMBL/GenBank/DDBJ whole genome shotgun (WGS) entry which is preliminary data.</text>
</comment>
<dbReference type="InterPro" id="IPR014001">
    <property type="entry name" value="Helicase_ATP-bd"/>
</dbReference>
<proteinExistence type="predicted"/>
<dbReference type="AlphaFoldDB" id="A0AAW4J7E5"/>
<dbReference type="SUPFAM" id="SSF52540">
    <property type="entry name" value="P-loop containing nucleoside triphosphate hydrolases"/>
    <property type="match status" value="1"/>
</dbReference>
<name>A0AAW4J7E5_CLOPF</name>
<evidence type="ECO:0000259" key="1">
    <source>
        <dbReference type="PROSITE" id="PS51192"/>
    </source>
</evidence>
<feature type="domain" description="Helicase ATP-binding" evidence="1">
    <location>
        <begin position="77"/>
        <end position="253"/>
    </location>
</feature>
<dbReference type="Proteomes" id="UP000668068">
    <property type="component" value="Unassembled WGS sequence"/>
</dbReference>
<dbReference type="GO" id="GO:0003677">
    <property type="term" value="F:DNA binding"/>
    <property type="evidence" value="ECO:0007669"/>
    <property type="project" value="InterPro"/>
</dbReference>
<gene>
    <name evidence="2" type="ORF">JJB47_14255</name>
</gene>